<dbReference type="EMBL" id="JAINUG010000085">
    <property type="protein sequence ID" value="KAJ8399161.1"/>
    <property type="molecule type" value="Genomic_DNA"/>
</dbReference>
<evidence type="ECO:0000256" key="1">
    <source>
        <dbReference type="SAM" id="MobiDB-lite"/>
    </source>
</evidence>
<feature type="compositionally biased region" description="Polar residues" evidence="1">
    <location>
        <begin position="65"/>
        <end position="79"/>
    </location>
</feature>
<evidence type="ECO:0000313" key="3">
    <source>
        <dbReference type="Proteomes" id="UP001221898"/>
    </source>
</evidence>
<comment type="caution">
    <text evidence="2">The sequence shown here is derived from an EMBL/GenBank/DDBJ whole genome shotgun (WGS) entry which is preliminary data.</text>
</comment>
<organism evidence="2 3">
    <name type="scientific">Aldrovandia affinis</name>
    <dbReference type="NCBI Taxonomy" id="143900"/>
    <lineage>
        <taxon>Eukaryota</taxon>
        <taxon>Metazoa</taxon>
        <taxon>Chordata</taxon>
        <taxon>Craniata</taxon>
        <taxon>Vertebrata</taxon>
        <taxon>Euteleostomi</taxon>
        <taxon>Actinopterygii</taxon>
        <taxon>Neopterygii</taxon>
        <taxon>Teleostei</taxon>
        <taxon>Notacanthiformes</taxon>
        <taxon>Halosauridae</taxon>
        <taxon>Aldrovandia</taxon>
    </lineage>
</organism>
<protein>
    <submittedName>
        <fullName evidence="2">Uncharacterized protein</fullName>
    </submittedName>
</protein>
<reference evidence="2" key="1">
    <citation type="journal article" date="2023" name="Science">
        <title>Genome structures resolve the early diversification of teleost fishes.</title>
        <authorList>
            <person name="Parey E."/>
            <person name="Louis A."/>
            <person name="Montfort J."/>
            <person name="Bouchez O."/>
            <person name="Roques C."/>
            <person name="Iampietro C."/>
            <person name="Lluch J."/>
            <person name="Castinel A."/>
            <person name="Donnadieu C."/>
            <person name="Desvignes T."/>
            <person name="Floi Bucao C."/>
            <person name="Jouanno E."/>
            <person name="Wen M."/>
            <person name="Mejri S."/>
            <person name="Dirks R."/>
            <person name="Jansen H."/>
            <person name="Henkel C."/>
            <person name="Chen W.J."/>
            <person name="Zahm M."/>
            <person name="Cabau C."/>
            <person name="Klopp C."/>
            <person name="Thompson A.W."/>
            <person name="Robinson-Rechavi M."/>
            <person name="Braasch I."/>
            <person name="Lecointre G."/>
            <person name="Bobe J."/>
            <person name="Postlethwait J.H."/>
            <person name="Berthelot C."/>
            <person name="Roest Crollius H."/>
            <person name="Guiguen Y."/>
        </authorList>
    </citation>
    <scope>NUCLEOTIDE SEQUENCE</scope>
    <source>
        <strain evidence="2">NC1722</strain>
    </source>
</reference>
<sequence length="106" mass="11658">MLVVWCRHAGIPRQGPLISADINTAMETESALQMTCSVSFRKRSVPYLLLSLPQRWGTGGAVPHIQSNGDSSPPASRQVRSPEKPVCDYPNYLHLSTSDQKGHPFV</sequence>
<dbReference type="AlphaFoldDB" id="A0AAD7WJC0"/>
<evidence type="ECO:0000313" key="2">
    <source>
        <dbReference type="EMBL" id="KAJ8399161.1"/>
    </source>
</evidence>
<proteinExistence type="predicted"/>
<dbReference type="Proteomes" id="UP001221898">
    <property type="component" value="Unassembled WGS sequence"/>
</dbReference>
<feature type="region of interest" description="Disordered" evidence="1">
    <location>
        <begin position="60"/>
        <end position="106"/>
    </location>
</feature>
<keyword evidence="3" id="KW-1185">Reference proteome</keyword>
<name>A0AAD7WJC0_9TELE</name>
<gene>
    <name evidence="2" type="ORF">AAFF_G00415400</name>
</gene>
<accession>A0AAD7WJC0</accession>